<proteinExistence type="predicted"/>
<dbReference type="OrthoDB" id="618098at2759"/>
<evidence type="ECO:0000313" key="3">
    <source>
        <dbReference type="EMBL" id="KZV37419.1"/>
    </source>
</evidence>
<reference evidence="3 4" key="1">
    <citation type="journal article" date="2015" name="Proc. Natl. Acad. Sci. U.S.A.">
        <title>The resurrection genome of Boea hygrometrica: A blueprint for survival of dehydration.</title>
        <authorList>
            <person name="Xiao L."/>
            <person name="Yang G."/>
            <person name="Zhang L."/>
            <person name="Yang X."/>
            <person name="Zhao S."/>
            <person name="Ji Z."/>
            <person name="Zhou Q."/>
            <person name="Hu M."/>
            <person name="Wang Y."/>
            <person name="Chen M."/>
            <person name="Xu Y."/>
            <person name="Jin H."/>
            <person name="Xiao X."/>
            <person name="Hu G."/>
            <person name="Bao F."/>
            <person name="Hu Y."/>
            <person name="Wan P."/>
            <person name="Li L."/>
            <person name="Deng X."/>
            <person name="Kuang T."/>
            <person name="Xiang C."/>
            <person name="Zhu J.K."/>
            <person name="Oliver M.J."/>
            <person name="He Y."/>
        </authorList>
    </citation>
    <scope>NUCLEOTIDE SEQUENCE [LARGE SCALE GENOMIC DNA]</scope>
    <source>
        <strain evidence="4">cv. XS01</strain>
    </source>
</reference>
<feature type="compositionally biased region" description="Basic and acidic residues" evidence="1">
    <location>
        <begin position="257"/>
        <end position="269"/>
    </location>
</feature>
<dbReference type="AlphaFoldDB" id="A0A2Z7BSN0"/>
<dbReference type="Pfam" id="PF12776">
    <property type="entry name" value="Myb_DNA-bind_3"/>
    <property type="match status" value="1"/>
</dbReference>
<feature type="region of interest" description="Disordered" evidence="1">
    <location>
        <begin position="292"/>
        <end position="313"/>
    </location>
</feature>
<evidence type="ECO:0000256" key="1">
    <source>
        <dbReference type="SAM" id="MobiDB-lite"/>
    </source>
</evidence>
<name>A0A2Z7BSN0_9LAMI</name>
<accession>A0A2Z7BSN0</accession>
<dbReference type="PANTHER" id="PTHR46250:SF15">
    <property type="entry name" value="OS01G0523800 PROTEIN"/>
    <property type="match status" value="1"/>
</dbReference>
<dbReference type="EMBL" id="KV003144">
    <property type="protein sequence ID" value="KZV37419.1"/>
    <property type="molecule type" value="Genomic_DNA"/>
</dbReference>
<dbReference type="PANTHER" id="PTHR46250">
    <property type="entry name" value="MYB/SANT-LIKE DNA-BINDING DOMAIN PROTEIN-RELATED"/>
    <property type="match status" value="1"/>
</dbReference>
<dbReference type="Proteomes" id="UP000250235">
    <property type="component" value="Unassembled WGS sequence"/>
</dbReference>
<gene>
    <name evidence="3" type="ORF">F511_01287</name>
</gene>
<organism evidence="3 4">
    <name type="scientific">Dorcoceras hygrometricum</name>
    <dbReference type="NCBI Taxonomy" id="472368"/>
    <lineage>
        <taxon>Eukaryota</taxon>
        <taxon>Viridiplantae</taxon>
        <taxon>Streptophyta</taxon>
        <taxon>Embryophyta</taxon>
        <taxon>Tracheophyta</taxon>
        <taxon>Spermatophyta</taxon>
        <taxon>Magnoliopsida</taxon>
        <taxon>eudicotyledons</taxon>
        <taxon>Gunneridae</taxon>
        <taxon>Pentapetalae</taxon>
        <taxon>asterids</taxon>
        <taxon>lamiids</taxon>
        <taxon>Lamiales</taxon>
        <taxon>Gesneriaceae</taxon>
        <taxon>Didymocarpoideae</taxon>
        <taxon>Trichosporeae</taxon>
        <taxon>Loxocarpinae</taxon>
        <taxon>Dorcoceras</taxon>
    </lineage>
</organism>
<evidence type="ECO:0000313" key="4">
    <source>
        <dbReference type="Proteomes" id="UP000250235"/>
    </source>
</evidence>
<feature type="domain" description="Myb/SANT-like" evidence="2">
    <location>
        <begin position="99"/>
        <end position="194"/>
    </location>
</feature>
<sequence>MKVSRKYHPFPRLRTKITIHYISVTALVPCRRRNDAVSFWSQLRAVSLNFSYWLKNMLVSRFYRLGSLAIQRLVKEMEPTPSEQMQGQGRKSDKSRRCWSMKEEEVLISALKDIVANGWKSENGFRTGYLIVLERVMVKAFPGTDLRAQPHINSKLHVWKKYHASLTCMLVLRGFSWNAKDKMVKAEDDAWESYLKVDSSARTMRYKSWPFYEDWCQIYGTDVPSARENIEDLADADQGRKTETGRENSEYLADADQGIKTDTGTDKGNEMTAEFGYPGAEGIDVENELSVCHSQDSGTKEKQPPKKRKVSSNSSAALVEPLAVFCETVISRLDEIAEIRGHERDVSDARKEVFGALSKIPGLSTRDMIIAARILVNRTPDMELFFSLPDNARAVMVNLLLADQH</sequence>
<dbReference type="InterPro" id="IPR024752">
    <property type="entry name" value="Myb/SANT-like_dom"/>
</dbReference>
<feature type="compositionally biased region" description="Basic and acidic residues" evidence="1">
    <location>
        <begin position="237"/>
        <end position="249"/>
    </location>
</feature>
<feature type="region of interest" description="Disordered" evidence="1">
    <location>
        <begin position="234"/>
        <end position="269"/>
    </location>
</feature>
<protein>
    <recommendedName>
        <fullName evidence="2">Myb/SANT-like domain-containing protein</fullName>
    </recommendedName>
</protein>
<keyword evidence="4" id="KW-1185">Reference proteome</keyword>
<evidence type="ECO:0000259" key="2">
    <source>
        <dbReference type="Pfam" id="PF12776"/>
    </source>
</evidence>